<name>A0AAV8D832_9POAL</name>
<keyword evidence="1" id="KW-0472">Membrane</keyword>
<dbReference type="AlphaFoldDB" id="A0AAV8D832"/>
<keyword evidence="1" id="KW-1133">Transmembrane helix</keyword>
<reference evidence="2" key="1">
    <citation type="submission" date="2022-08" db="EMBL/GenBank/DDBJ databases">
        <authorList>
            <person name="Marques A."/>
        </authorList>
    </citation>
    <scope>NUCLEOTIDE SEQUENCE</scope>
    <source>
        <strain evidence="2">RhyPub2mFocal</strain>
        <tissue evidence="2">Leaves</tissue>
    </source>
</reference>
<dbReference type="InterPro" id="IPR039926">
    <property type="entry name" value="Egg_app_1"/>
</dbReference>
<sequence>MQVSCQIPIHLADQHLPKFHLTKKRKRKGNNKPKSERERQYSVMEGIRKFLVTQESDPWKDHKPNIIEFLQEKLTLLLQFIPAIFTYLSEKFDEIFPPETRSDTVQRWVNIAVTIVLPVSLVTFMLYCCCKCCCRCLGRRGGYGRMMKAPGRGGARMPRASFEASPRDYFINLRAKKPLVY</sequence>
<dbReference type="PANTHER" id="PTHR33333:SF46">
    <property type="entry name" value="LOW QUALITY PROTEIN: GLYCINE-RICH PROTEIN DOT1"/>
    <property type="match status" value="1"/>
</dbReference>
<dbReference type="PANTHER" id="PTHR33333">
    <property type="entry name" value="ERYTHROCYTE MEMBRANE PROTEIN 1-LIKE"/>
    <property type="match status" value="1"/>
</dbReference>
<evidence type="ECO:0000313" key="3">
    <source>
        <dbReference type="Proteomes" id="UP001140206"/>
    </source>
</evidence>
<keyword evidence="3" id="KW-1185">Reference proteome</keyword>
<proteinExistence type="predicted"/>
<organism evidence="2 3">
    <name type="scientific">Rhynchospora pubera</name>
    <dbReference type="NCBI Taxonomy" id="906938"/>
    <lineage>
        <taxon>Eukaryota</taxon>
        <taxon>Viridiplantae</taxon>
        <taxon>Streptophyta</taxon>
        <taxon>Embryophyta</taxon>
        <taxon>Tracheophyta</taxon>
        <taxon>Spermatophyta</taxon>
        <taxon>Magnoliopsida</taxon>
        <taxon>Liliopsida</taxon>
        <taxon>Poales</taxon>
        <taxon>Cyperaceae</taxon>
        <taxon>Cyperoideae</taxon>
        <taxon>Rhynchosporeae</taxon>
        <taxon>Rhynchospora</taxon>
    </lineage>
</organism>
<comment type="caution">
    <text evidence="2">The sequence shown here is derived from an EMBL/GenBank/DDBJ whole genome shotgun (WGS) entry which is preliminary data.</text>
</comment>
<dbReference type="Proteomes" id="UP001140206">
    <property type="component" value="Chromosome 4"/>
</dbReference>
<dbReference type="EMBL" id="JAMFTS010000004">
    <property type="protein sequence ID" value="KAJ4762948.1"/>
    <property type="molecule type" value="Genomic_DNA"/>
</dbReference>
<evidence type="ECO:0000313" key="2">
    <source>
        <dbReference type="EMBL" id="KAJ4762948.1"/>
    </source>
</evidence>
<accession>A0AAV8D832</accession>
<gene>
    <name evidence="2" type="ORF">LUZ62_073323</name>
</gene>
<protein>
    <submittedName>
        <fullName evidence="2">Uncharacterized protein</fullName>
    </submittedName>
</protein>
<evidence type="ECO:0000256" key="1">
    <source>
        <dbReference type="SAM" id="Phobius"/>
    </source>
</evidence>
<feature type="transmembrane region" description="Helical" evidence="1">
    <location>
        <begin position="108"/>
        <end position="127"/>
    </location>
</feature>
<keyword evidence="1" id="KW-0812">Transmembrane</keyword>